<proteinExistence type="inferred from homology"/>
<feature type="compositionally biased region" description="Low complexity" evidence="4">
    <location>
        <begin position="86"/>
        <end position="96"/>
    </location>
</feature>
<feature type="compositionally biased region" description="Polar residues" evidence="4">
    <location>
        <begin position="236"/>
        <end position="250"/>
    </location>
</feature>
<dbReference type="PROSITE" id="PS00061">
    <property type="entry name" value="ADH_SHORT"/>
    <property type="match status" value="1"/>
</dbReference>
<evidence type="ECO:0000256" key="2">
    <source>
        <dbReference type="ARBA" id="ARBA00023002"/>
    </source>
</evidence>
<protein>
    <submittedName>
        <fullName evidence="5">SDR family NAD(P)-dependent oxidoreductase</fullName>
    </submittedName>
</protein>
<feature type="compositionally biased region" description="Polar residues" evidence="4">
    <location>
        <begin position="102"/>
        <end position="120"/>
    </location>
</feature>
<dbReference type="PANTHER" id="PTHR44196:SF1">
    <property type="entry name" value="DEHYDROGENASE_REDUCTASE SDR FAMILY MEMBER 7B"/>
    <property type="match status" value="1"/>
</dbReference>
<dbReference type="Proteomes" id="UP001449657">
    <property type="component" value="Chromosome"/>
</dbReference>
<evidence type="ECO:0000313" key="5">
    <source>
        <dbReference type="EMBL" id="WZN47646.1"/>
    </source>
</evidence>
<evidence type="ECO:0000313" key="6">
    <source>
        <dbReference type="Proteomes" id="UP001449657"/>
    </source>
</evidence>
<feature type="compositionally biased region" description="Polar residues" evidence="4">
    <location>
        <begin position="164"/>
        <end position="173"/>
    </location>
</feature>
<dbReference type="InterPro" id="IPR036291">
    <property type="entry name" value="NAD(P)-bd_dom_sf"/>
</dbReference>
<evidence type="ECO:0000256" key="3">
    <source>
        <dbReference type="RuleBase" id="RU000363"/>
    </source>
</evidence>
<evidence type="ECO:0000256" key="1">
    <source>
        <dbReference type="ARBA" id="ARBA00006484"/>
    </source>
</evidence>
<feature type="compositionally biased region" description="Polar residues" evidence="4">
    <location>
        <begin position="185"/>
        <end position="197"/>
    </location>
</feature>
<dbReference type="EMBL" id="CP150096">
    <property type="protein sequence ID" value="WZN47646.1"/>
    <property type="molecule type" value="Genomic_DNA"/>
</dbReference>
<dbReference type="Pfam" id="PF00106">
    <property type="entry name" value="adh_short"/>
    <property type="match status" value="2"/>
</dbReference>
<dbReference type="RefSeq" id="WP_341842273.1">
    <property type="nucleotide sequence ID" value="NZ_CP149792.1"/>
</dbReference>
<feature type="compositionally biased region" description="Basic and acidic residues" evidence="4">
    <location>
        <begin position="225"/>
        <end position="234"/>
    </location>
</feature>
<dbReference type="InterPro" id="IPR020904">
    <property type="entry name" value="Sc_DH/Rdtase_CS"/>
</dbReference>
<feature type="compositionally biased region" description="Polar residues" evidence="4">
    <location>
        <begin position="210"/>
        <end position="223"/>
    </location>
</feature>
<name>A0ABZ2Z5X7_9BACT</name>
<dbReference type="Gene3D" id="3.40.50.720">
    <property type="entry name" value="NAD(P)-binding Rossmann-like Domain"/>
    <property type="match status" value="2"/>
</dbReference>
<keyword evidence="2" id="KW-0560">Oxidoreductase</keyword>
<evidence type="ECO:0000256" key="4">
    <source>
        <dbReference type="SAM" id="MobiDB-lite"/>
    </source>
</evidence>
<dbReference type="PANTHER" id="PTHR44196">
    <property type="entry name" value="DEHYDROGENASE/REDUCTASE SDR FAMILY MEMBER 7B"/>
    <property type="match status" value="1"/>
</dbReference>
<feature type="compositionally biased region" description="Polar residues" evidence="4">
    <location>
        <begin position="135"/>
        <end position="147"/>
    </location>
</feature>
<dbReference type="PRINTS" id="PR01167">
    <property type="entry name" value="INSADHFAMILY"/>
</dbReference>
<sequence length="450" mass="47961">MAGLREKRISFSEKVIWITGASSGIGEALAIRLSALGARLILTSRNVEALAGVKARCVGSVVVLPADLSTGKFTVPESGRAGFAGGEQSSQSGYQGPASGSLAVTNELTGGEQSIPSSDNSVDESPVGRNDLTGDEQSNPSGDQNSADESRAVKNKFTGDEQPIPSSDQNSAYGSRFGKNELTGDEQSCQSSDQNSAYEPRNVKNELTGGEQSIPSSDQNSAYESRVEKDEFIGNERSNPSRDQNLASISPATKNSISGLAQQAISIYGRVDILINNAGIGQRASAEETSEAVLRQILELDFFAPVLLTQALLPHFSANGGQVVVTGSMAGLMGVPRRTAYAAAKHAVMGYFESLQVEHTIPGFHVTIISPGRVRTSLSLNALRGSGDPHGKMDAAQEKGIPVEVCANKMITAISRKRKHVIIAREERILWYLRKWAPPLYYMVARKFGS</sequence>
<accession>A0ABZ2Z5X7</accession>
<organism evidence="5 6">
    <name type="scientific">Chitinophaga caseinilytica</name>
    <dbReference type="NCBI Taxonomy" id="2267521"/>
    <lineage>
        <taxon>Bacteria</taxon>
        <taxon>Pseudomonadati</taxon>
        <taxon>Bacteroidota</taxon>
        <taxon>Chitinophagia</taxon>
        <taxon>Chitinophagales</taxon>
        <taxon>Chitinophagaceae</taxon>
        <taxon>Chitinophaga</taxon>
    </lineage>
</organism>
<reference evidence="5 6" key="1">
    <citation type="submission" date="2024-03" db="EMBL/GenBank/DDBJ databases">
        <title>Chitinophaga caseinilytica sp. nov., a casein hydrolysing bacterium isolated from forest soil.</title>
        <authorList>
            <person name="Lee D.S."/>
            <person name="Han D.M."/>
            <person name="Baek J.H."/>
            <person name="Choi D.G."/>
            <person name="Jeon J.H."/>
            <person name="Jeon C.O."/>
        </authorList>
    </citation>
    <scope>NUCLEOTIDE SEQUENCE [LARGE SCALE GENOMIC DNA]</scope>
    <source>
        <strain evidence="5 6">KACC 19118</strain>
    </source>
</reference>
<comment type="similarity">
    <text evidence="1 3">Belongs to the short-chain dehydrogenases/reductases (SDR) family.</text>
</comment>
<keyword evidence="6" id="KW-1185">Reference proteome</keyword>
<gene>
    <name evidence="5" type="ORF">WJU22_05580</name>
</gene>
<dbReference type="SUPFAM" id="SSF51735">
    <property type="entry name" value="NAD(P)-binding Rossmann-fold domains"/>
    <property type="match status" value="2"/>
</dbReference>
<feature type="region of interest" description="Disordered" evidence="4">
    <location>
        <begin position="79"/>
        <end position="250"/>
    </location>
</feature>
<dbReference type="InterPro" id="IPR002347">
    <property type="entry name" value="SDR_fam"/>
</dbReference>
<dbReference type="PRINTS" id="PR00080">
    <property type="entry name" value="SDRFAMILY"/>
</dbReference>